<protein>
    <submittedName>
        <fullName evidence="1">Uncharacterized protein</fullName>
    </submittedName>
</protein>
<dbReference type="AlphaFoldDB" id="A0A939LVG9"/>
<keyword evidence="2" id="KW-1185">Reference proteome</keyword>
<evidence type="ECO:0000313" key="1">
    <source>
        <dbReference type="EMBL" id="MBO1803928.1"/>
    </source>
</evidence>
<sequence length="67" mass="6513">MSEKRETTVVEEAGERIAEAAGAAELGEEAGFGGAASFADAETREILNLLGDAGAGGSCCGGSCCSA</sequence>
<proteinExistence type="predicted"/>
<dbReference type="EMBL" id="JAGDYL010000001">
    <property type="protein sequence ID" value="MBO1803928.1"/>
    <property type="molecule type" value="Genomic_DNA"/>
</dbReference>
<name>A0A939LVG9_9MICO</name>
<dbReference type="RefSeq" id="WP_208044407.1">
    <property type="nucleotide sequence ID" value="NZ_JAGDYL010000001.1"/>
</dbReference>
<evidence type="ECO:0000313" key="2">
    <source>
        <dbReference type="Proteomes" id="UP000664398"/>
    </source>
</evidence>
<reference evidence="1" key="1">
    <citation type="submission" date="2021-03" db="EMBL/GenBank/DDBJ databases">
        <title>Leucobacter chromiisoli sp. nov., isolated from chromium-containing soil of chemical plant.</title>
        <authorList>
            <person name="Xu Z."/>
        </authorList>
    </citation>
    <scope>NUCLEOTIDE SEQUENCE</scope>
    <source>
        <strain evidence="1">A2</strain>
    </source>
</reference>
<dbReference type="Proteomes" id="UP000664398">
    <property type="component" value="Unassembled WGS sequence"/>
</dbReference>
<accession>A0A939LVG9</accession>
<organism evidence="1 2">
    <name type="scientific">Leucobacter ruminantium</name>
    <dbReference type="NCBI Taxonomy" id="1289170"/>
    <lineage>
        <taxon>Bacteria</taxon>
        <taxon>Bacillati</taxon>
        <taxon>Actinomycetota</taxon>
        <taxon>Actinomycetes</taxon>
        <taxon>Micrococcales</taxon>
        <taxon>Microbacteriaceae</taxon>
        <taxon>Leucobacter</taxon>
    </lineage>
</organism>
<gene>
    <name evidence="1" type="ORF">J4H91_01150</name>
</gene>
<comment type="caution">
    <text evidence="1">The sequence shown here is derived from an EMBL/GenBank/DDBJ whole genome shotgun (WGS) entry which is preliminary data.</text>
</comment>